<dbReference type="Proteomes" id="UP000789759">
    <property type="component" value="Unassembled WGS sequence"/>
</dbReference>
<accession>A0A9N9AFI2</accession>
<name>A0A9N9AFI2_9GLOM</name>
<dbReference type="EMBL" id="CAJVQA010001932">
    <property type="protein sequence ID" value="CAG8531244.1"/>
    <property type="molecule type" value="Genomic_DNA"/>
</dbReference>
<evidence type="ECO:0000313" key="1">
    <source>
        <dbReference type="EMBL" id="CAG8531244.1"/>
    </source>
</evidence>
<protein>
    <submittedName>
        <fullName evidence="1">3012_t:CDS:1</fullName>
    </submittedName>
</protein>
<gene>
    <name evidence="1" type="ORF">CPELLU_LOCUS3854</name>
</gene>
<evidence type="ECO:0000313" key="2">
    <source>
        <dbReference type="Proteomes" id="UP000789759"/>
    </source>
</evidence>
<sequence length="45" mass="5049">MKGYKAWGKNNYDLINQNAGHSKKHPTIIAGFSICKTLFSDIFSC</sequence>
<comment type="caution">
    <text evidence="1">The sequence shown here is derived from an EMBL/GenBank/DDBJ whole genome shotgun (WGS) entry which is preliminary data.</text>
</comment>
<organism evidence="1 2">
    <name type="scientific">Cetraspora pellucida</name>
    <dbReference type="NCBI Taxonomy" id="1433469"/>
    <lineage>
        <taxon>Eukaryota</taxon>
        <taxon>Fungi</taxon>
        <taxon>Fungi incertae sedis</taxon>
        <taxon>Mucoromycota</taxon>
        <taxon>Glomeromycotina</taxon>
        <taxon>Glomeromycetes</taxon>
        <taxon>Diversisporales</taxon>
        <taxon>Gigasporaceae</taxon>
        <taxon>Cetraspora</taxon>
    </lineage>
</organism>
<keyword evidence="2" id="KW-1185">Reference proteome</keyword>
<dbReference type="AlphaFoldDB" id="A0A9N9AFI2"/>
<reference evidence="1" key="1">
    <citation type="submission" date="2021-06" db="EMBL/GenBank/DDBJ databases">
        <authorList>
            <person name="Kallberg Y."/>
            <person name="Tangrot J."/>
            <person name="Rosling A."/>
        </authorList>
    </citation>
    <scope>NUCLEOTIDE SEQUENCE</scope>
    <source>
        <strain evidence="1">FL966</strain>
    </source>
</reference>
<proteinExistence type="predicted"/>